<proteinExistence type="evidence at transcript level"/>
<evidence type="ECO:0000313" key="2">
    <source>
        <dbReference type="EMBL" id="JAC19015.1"/>
    </source>
</evidence>
<feature type="signal peptide" evidence="1">
    <location>
        <begin position="1"/>
        <end position="29"/>
    </location>
</feature>
<feature type="chain" id="PRO_5001514837" evidence="1">
    <location>
        <begin position="30"/>
        <end position="125"/>
    </location>
</feature>
<keyword evidence="1" id="KW-0732">Signal</keyword>
<name>A0A023FCJ9_AMBCJ</name>
<protein>
    <submittedName>
        <fullName evidence="2">Putative secreted protein</fullName>
    </submittedName>
</protein>
<organism evidence="2">
    <name type="scientific">Amblyomma cajennense</name>
    <name type="common">Cayenne tick</name>
    <name type="synonym">Acarus cajennensis</name>
    <dbReference type="NCBI Taxonomy" id="34607"/>
    <lineage>
        <taxon>Eukaryota</taxon>
        <taxon>Metazoa</taxon>
        <taxon>Ecdysozoa</taxon>
        <taxon>Arthropoda</taxon>
        <taxon>Chelicerata</taxon>
        <taxon>Arachnida</taxon>
        <taxon>Acari</taxon>
        <taxon>Parasitiformes</taxon>
        <taxon>Ixodida</taxon>
        <taxon>Ixodoidea</taxon>
        <taxon>Ixodidae</taxon>
        <taxon>Amblyomminae</taxon>
        <taxon>Amblyomma</taxon>
    </lineage>
</organism>
<evidence type="ECO:0000256" key="1">
    <source>
        <dbReference type="SAM" id="SignalP"/>
    </source>
</evidence>
<reference evidence="2" key="1">
    <citation type="submission" date="2014-03" db="EMBL/GenBank/DDBJ databases">
        <title>The sialotranscriptome of Amblyomma triste, Amblyomma parvum and Amblyomma cajennense ticks, uncovered by 454-based RNA-seq.</title>
        <authorList>
            <person name="Garcia G.R."/>
            <person name="Gardinassi L.G."/>
            <person name="Ribeiro J.M."/>
            <person name="Anatriello E."/>
            <person name="Ferreira B.R."/>
            <person name="Moreira H.N."/>
            <person name="Mafra C."/>
            <person name="Olegario M.M."/>
            <person name="Szabo P.J."/>
            <person name="Miranda-Santos I.K."/>
            <person name="Maruyama S.R."/>
        </authorList>
    </citation>
    <scope>NUCLEOTIDE SEQUENCE</scope>
    <source>
        <strain evidence="2">Uberlandia</strain>
        <tissue evidence="2">Salivary glands</tissue>
    </source>
</reference>
<accession>A0A023FCJ9</accession>
<sequence>MFSLATLYTWKSLHLIIMLIPFLWLDSYAHQGCCGWGTLGFILLCHGLREGDAEASHFIICLHSRQQRGCVGTCVLNCSGAKPAVGISFVAEVEFDAAAVVSLCSVFSRNCDWNVFQFRPLASRT</sequence>
<dbReference type="AlphaFoldDB" id="A0A023FCJ9"/>
<dbReference type="EMBL" id="GBBK01005467">
    <property type="protein sequence ID" value="JAC19015.1"/>
    <property type="molecule type" value="mRNA"/>
</dbReference>